<comment type="function">
    <text evidence="6">Part of the phosphoribosylformylglycinamidine synthase complex involved in the purines biosynthetic pathway. Catalyzes the ATP-dependent conversion of formylglycinamide ribonucleotide (FGAR) and glutamine to yield formylglycinamidine ribonucleotide (FGAM) and glutamate. The FGAM synthase complex is composed of three subunits. PurQ produces an ammonia molecule by converting glutamine to glutamate. PurL transfers the ammonia molecule to FGAR to form FGAM in an ATP-dependent manner. PurS interacts with PurQ and PurL and is thought to assist in the transfer of the ammonia molecule from PurQ to PurL.</text>
</comment>
<dbReference type="NCBIfam" id="TIGR00302">
    <property type="entry name" value="phosphoribosylformylglycinamidine synthase subunit PurS"/>
    <property type="match status" value="1"/>
</dbReference>
<dbReference type="InterPro" id="IPR036604">
    <property type="entry name" value="PurS-like_sf"/>
</dbReference>
<dbReference type="SUPFAM" id="SSF82697">
    <property type="entry name" value="PurS-like"/>
    <property type="match status" value="1"/>
</dbReference>
<keyword evidence="4 6" id="KW-0658">Purine biosynthesis</keyword>
<protein>
    <recommendedName>
        <fullName evidence="6">Phosphoribosylformylglycinamidine synthase subunit PurS</fullName>
        <shortName evidence="6">FGAM synthase</shortName>
        <ecNumber evidence="6">6.3.5.3</ecNumber>
    </recommendedName>
    <alternativeName>
        <fullName evidence="6">Formylglycinamide ribonucleotide amidotransferase subunit III</fullName>
        <shortName evidence="6">FGAR amidotransferase III</shortName>
        <shortName evidence="6">FGAR-AT III</shortName>
    </alternativeName>
    <alternativeName>
        <fullName evidence="6">Phosphoribosylformylglycinamidine synthase subunit III</fullName>
    </alternativeName>
</protein>
<organism evidence="7 8">
    <name type="scientific">Ferrimicrobium acidiphilum</name>
    <dbReference type="NCBI Taxonomy" id="121039"/>
    <lineage>
        <taxon>Bacteria</taxon>
        <taxon>Bacillati</taxon>
        <taxon>Actinomycetota</taxon>
        <taxon>Acidimicrobiia</taxon>
        <taxon>Acidimicrobiales</taxon>
        <taxon>Acidimicrobiaceae</taxon>
        <taxon>Ferrimicrobium</taxon>
    </lineage>
</organism>
<comment type="subcellular location">
    <subcellularLocation>
        <location evidence="6">Cytoplasm</location>
    </subcellularLocation>
</comment>
<dbReference type="EC" id="6.3.5.3" evidence="6"/>
<accession>A0ABV3Y4U7</accession>
<dbReference type="Pfam" id="PF02700">
    <property type="entry name" value="PurS"/>
    <property type="match status" value="1"/>
</dbReference>
<keyword evidence="3 6" id="KW-0547">Nucleotide-binding</keyword>
<dbReference type="InterPro" id="IPR003850">
    <property type="entry name" value="PurS"/>
</dbReference>
<comment type="catalytic activity">
    <reaction evidence="6">
        <text>N(2)-formyl-N(1)-(5-phospho-beta-D-ribosyl)glycinamide + L-glutamine + ATP + H2O = 2-formamido-N(1)-(5-O-phospho-beta-D-ribosyl)acetamidine + L-glutamate + ADP + phosphate + H(+)</text>
        <dbReference type="Rhea" id="RHEA:17129"/>
        <dbReference type="ChEBI" id="CHEBI:15377"/>
        <dbReference type="ChEBI" id="CHEBI:15378"/>
        <dbReference type="ChEBI" id="CHEBI:29985"/>
        <dbReference type="ChEBI" id="CHEBI:30616"/>
        <dbReference type="ChEBI" id="CHEBI:43474"/>
        <dbReference type="ChEBI" id="CHEBI:58359"/>
        <dbReference type="ChEBI" id="CHEBI:147286"/>
        <dbReference type="ChEBI" id="CHEBI:147287"/>
        <dbReference type="ChEBI" id="CHEBI:456216"/>
        <dbReference type="EC" id="6.3.5.3"/>
    </reaction>
</comment>
<dbReference type="Proteomes" id="UP001560267">
    <property type="component" value="Unassembled WGS sequence"/>
</dbReference>
<keyword evidence="1 6" id="KW-0963">Cytoplasm</keyword>
<evidence type="ECO:0000313" key="7">
    <source>
        <dbReference type="EMBL" id="MEX6430560.1"/>
    </source>
</evidence>
<sequence>MRGEAMQYRMSVRVMPKAGISDPEGKAIHDAALQLGYHQVTSVHAGKSFEVDGEYDSEEAARQEAHSLAARLLANPVIETYEIVDVSELA</sequence>
<evidence type="ECO:0000256" key="1">
    <source>
        <dbReference type="ARBA" id="ARBA00022490"/>
    </source>
</evidence>
<evidence type="ECO:0000313" key="8">
    <source>
        <dbReference type="Proteomes" id="UP001560267"/>
    </source>
</evidence>
<evidence type="ECO:0000256" key="3">
    <source>
        <dbReference type="ARBA" id="ARBA00022741"/>
    </source>
</evidence>
<evidence type="ECO:0000256" key="5">
    <source>
        <dbReference type="ARBA" id="ARBA00022840"/>
    </source>
</evidence>
<keyword evidence="2 6" id="KW-0436">Ligase</keyword>
<comment type="caution">
    <text evidence="7">The sequence shown here is derived from an EMBL/GenBank/DDBJ whole genome shotgun (WGS) entry which is preliminary data.</text>
</comment>
<proteinExistence type="inferred from homology"/>
<name>A0ABV3Y4U7_9ACTN</name>
<evidence type="ECO:0000256" key="6">
    <source>
        <dbReference type="HAMAP-Rule" id="MF_01926"/>
    </source>
</evidence>
<comment type="subunit">
    <text evidence="6">Part of the FGAM synthase complex composed of 1 PurL, 1 PurQ and 2 PurS subunits.</text>
</comment>
<comment type="pathway">
    <text evidence="6">Purine metabolism; IMP biosynthesis via de novo pathway; 5-amino-1-(5-phospho-D-ribosyl)imidazole from N(2)-formyl-N(1)-(5-phospho-D-ribosyl)glycinamide: step 1/2.</text>
</comment>
<evidence type="ECO:0000256" key="4">
    <source>
        <dbReference type="ARBA" id="ARBA00022755"/>
    </source>
</evidence>
<dbReference type="Gene3D" id="3.30.1280.10">
    <property type="entry name" value="Phosphoribosylformylglycinamidine synthase subunit PurS"/>
    <property type="match status" value="1"/>
</dbReference>
<evidence type="ECO:0000256" key="2">
    <source>
        <dbReference type="ARBA" id="ARBA00022598"/>
    </source>
</evidence>
<reference evidence="7 8" key="1">
    <citation type="submission" date="2024-07" db="EMBL/GenBank/DDBJ databases">
        <title>Draft Genome Sequence of Ferrimicrobium acidiphilum Strain YE2023, Isolated from a Pulp of Bioleach Reactor.</title>
        <authorList>
            <person name="Elkina Y.A."/>
            <person name="Bulaeva A.G."/>
            <person name="Beletsky A.V."/>
            <person name="Mardanov A.V."/>
        </authorList>
    </citation>
    <scope>NUCLEOTIDE SEQUENCE [LARGE SCALE GENOMIC DNA]</scope>
    <source>
        <strain evidence="7 8">YE2023</strain>
    </source>
</reference>
<gene>
    <name evidence="6 7" type="primary">purS</name>
    <name evidence="7" type="ORF">AB6A68_12060</name>
</gene>
<dbReference type="NCBIfam" id="NF004630">
    <property type="entry name" value="PRK05974.1"/>
    <property type="match status" value="1"/>
</dbReference>
<comment type="similarity">
    <text evidence="6">Belongs to the PurS family.</text>
</comment>
<keyword evidence="8" id="KW-1185">Reference proteome</keyword>
<dbReference type="PANTHER" id="PTHR34696">
    <property type="entry name" value="PHOSPHORIBOSYLFORMYLGLYCINAMIDINE SYNTHASE SUBUNIT PURS"/>
    <property type="match status" value="1"/>
</dbReference>
<keyword evidence="5 6" id="KW-0067">ATP-binding</keyword>
<dbReference type="PANTHER" id="PTHR34696:SF1">
    <property type="entry name" value="PHOSPHORIBOSYLFORMYLGLYCINAMIDINE SYNTHASE SUBUNIT PURS"/>
    <property type="match status" value="1"/>
</dbReference>
<dbReference type="EMBL" id="JBFSHR010000061">
    <property type="protein sequence ID" value="MEX6430560.1"/>
    <property type="molecule type" value="Genomic_DNA"/>
</dbReference>
<dbReference type="HAMAP" id="MF_01926">
    <property type="entry name" value="PurS"/>
    <property type="match status" value="1"/>
</dbReference>
<dbReference type="GO" id="GO:0004642">
    <property type="term" value="F:phosphoribosylformylglycinamidine synthase activity"/>
    <property type="evidence" value="ECO:0007669"/>
    <property type="project" value="UniProtKB-EC"/>
</dbReference>